<dbReference type="Pfam" id="PF13458">
    <property type="entry name" value="Peripla_BP_6"/>
    <property type="match status" value="1"/>
</dbReference>
<evidence type="ECO:0000256" key="1">
    <source>
        <dbReference type="ARBA" id="ARBA00010062"/>
    </source>
</evidence>
<organism evidence="4 5">
    <name type="scientific">Alcaligenes xylosoxydans xylosoxydans</name>
    <name type="common">Achromobacter xylosoxidans</name>
    <dbReference type="NCBI Taxonomy" id="85698"/>
    <lineage>
        <taxon>Bacteria</taxon>
        <taxon>Pseudomonadati</taxon>
        <taxon>Pseudomonadota</taxon>
        <taxon>Betaproteobacteria</taxon>
        <taxon>Burkholderiales</taxon>
        <taxon>Alcaligenaceae</taxon>
        <taxon>Achromobacter</taxon>
    </lineage>
</organism>
<dbReference type="AlphaFoldDB" id="A0A1R1JQX8"/>
<evidence type="ECO:0000313" key="5">
    <source>
        <dbReference type="Proteomes" id="UP000187251"/>
    </source>
</evidence>
<feature type="domain" description="Leucine-binding protein" evidence="3">
    <location>
        <begin position="24"/>
        <end position="359"/>
    </location>
</feature>
<gene>
    <name evidence="4" type="ORF">BIZ92_11345</name>
</gene>
<dbReference type="Gene3D" id="3.40.50.2300">
    <property type="match status" value="2"/>
</dbReference>
<comment type="caution">
    <text evidence="4">The sequence shown here is derived from an EMBL/GenBank/DDBJ whole genome shotgun (WGS) entry which is preliminary data.</text>
</comment>
<dbReference type="InterPro" id="IPR028081">
    <property type="entry name" value="Leu-bd"/>
</dbReference>
<proteinExistence type="inferred from homology"/>
<evidence type="ECO:0000313" key="4">
    <source>
        <dbReference type="EMBL" id="OMG83484.1"/>
    </source>
</evidence>
<sequence>MAGAIAGALLHAGAAQAQVSDDVIRIGFITDMSGVYSGPDGPGGAEAIKMAIEEMGGEINGKKIELLTADHQNKADIASAKAREWFDQRGLDMLIGGTNSSTALAMSKVAADKKKPIIVVGAGAPALTNEQCTPYTLNYAYDTVAQARGTGAAVVKAGGKSWYILTADYAFGHALQADTTKVVEAGGGKVVGSVKHPLSTSDFSSFLLQAQASKAEILALANAGADATNAIKAANEFGLTRTMRLAGMIMFINDIHAMGLDTAKGMYLTDSWYWNASDETRAWAQKFYERRNAMPSSLQAADYSAAIQYLRAVKATGTDDADKVLAYLRENKLNDVYIKNGVVRPDGRVVHDMYLLQVKTPEESKAPWDYFKVVQTIDGNEAFTTKAETRCALWK</sequence>
<evidence type="ECO:0000256" key="2">
    <source>
        <dbReference type="ARBA" id="ARBA00022729"/>
    </source>
</evidence>
<dbReference type="PANTHER" id="PTHR30483">
    <property type="entry name" value="LEUCINE-SPECIFIC-BINDING PROTEIN"/>
    <property type="match status" value="1"/>
</dbReference>
<keyword evidence="2" id="KW-0732">Signal</keyword>
<dbReference type="Proteomes" id="UP000187251">
    <property type="component" value="Unassembled WGS sequence"/>
</dbReference>
<dbReference type="PANTHER" id="PTHR30483:SF6">
    <property type="entry name" value="PERIPLASMIC BINDING PROTEIN OF ABC TRANSPORTER FOR NATURAL AMINO ACIDS"/>
    <property type="match status" value="1"/>
</dbReference>
<accession>A0A1R1JQX8</accession>
<reference evidence="4 5" key="1">
    <citation type="submission" date="2016-09" db="EMBL/GenBank/DDBJ databases">
        <title>Phylogenomics of Achromobacter.</title>
        <authorList>
            <person name="Jeukens J."/>
            <person name="Freschi L."/>
            <person name="Vincent A.T."/>
            <person name="Emond-Rheault J.-G."/>
            <person name="Kukavica-Ibrulj I."/>
            <person name="Charette S.J."/>
            <person name="Levesque R.C."/>
        </authorList>
    </citation>
    <scope>NUCLEOTIDE SEQUENCE [LARGE SCALE GENOMIC DNA]</scope>
    <source>
        <strain evidence="4 5">AUS488</strain>
    </source>
</reference>
<comment type="similarity">
    <text evidence="1">Belongs to the leucine-binding protein family.</text>
</comment>
<dbReference type="CDD" id="cd06327">
    <property type="entry name" value="PBP1_SBP-like"/>
    <property type="match status" value="1"/>
</dbReference>
<protein>
    <submittedName>
        <fullName evidence="4">ABC transporter permease</fullName>
    </submittedName>
</protein>
<dbReference type="InterPro" id="IPR051010">
    <property type="entry name" value="BCAA_transport"/>
</dbReference>
<dbReference type="EMBL" id="MJMN01000024">
    <property type="protein sequence ID" value="OMG83484.1"/>
    <property type="molecule type" value="Genomic_DNA"/>
</dbReference>
<dbReference type="SUPFAM" id="SSF53822">
    <property type="entry name" value="Periplasmic binding protein-like I"/>
    <property type="match status" value="1"/>
</dbReference>
<evidence type="ECO:0000259" key="3">
    <source>
        <dbReference type="Pfam" id="PF13458"/>
    </source>
</evidence>
<dbReference type="InterPro" id="IPR028082">
    <property type="entry name" value="Peripla_BP_I"/>
</dbReference>
<name>A0A1R1JQX8_ALCXX</name>